<evidence type="ECO:0000259" key="1">
    <source>
        <dbReference type="PROSITE" id="PS51677"/>
    </source>
</evidence>
<dbReference type="EMBL" id="JAHQCR010000076">
    <property type="protein sequence ID" value="MBU9723388.1"/>
    <property type="molecule type" value="Genomic_DNA"/>
</dbReference>
<dbReference type="RefSeq" id="WP_088077048.1">
    <property type="nucleotide sequence ID" value="NZ_JAHQCR010000076.1"/>
</dbReference>
<dbReference type="Gene3D" id="3.20.20.370">
    <property type="entry name" value="Glycoside hydrolase/deacetylase"/>
    <property type="match status" value="1"/>
</dbReference>
<keyword evidence="3" id="KW-1185">Reference proteome</keyword>
<dbReference type="Pfam" id="PF01522">
    <property type="entry name" value="Polysacc_deac_1"/>
    <property type="match status" value="1"/>
</dbReference>
<organism evidence="2 3">
    <name type="scientific">Evansella alkalicola</name>
    <dbReference type="NCBI Taxonomy" id="745819"/>
    <lineage>
        <taxon>Bacteria</taxon>
        <taxon>Bacillati</taxon>
        <taxon>Bacillota</taxon>
        <taxon>Bacilli</taxon>
        <taxon>Bacillales</taxon>
        <taxon>Bacillaceae</taxon>
        <taxon>Evansella</taxon>
    </lineage>
</organism>
<name>A0ABS6JXT1_9BACI</name>
<dbReference type="PANTHER" id="PTHR10587">
    <property type="entry name" value="GLYCOSYL TRANSFERASE-RELATED"/>
    <property type="match status" value="1"/>
</dbReference>
<protein>
    <submittedName>
        <fullName evidence="2">Polysaccharide deacetylase family protein</fullName>
    </submittedName>
</protein>
<reference evidence="2 3" key="1">
    <citation type="submission" date="2021-06" db="EMBL/GenBank/DDBJ databases">
        <title>Bacillus sp. RD4P76, an endophyte from a halophyte.</title>
        <authorList>
            <person name="Sun J.-Q."/>
        </authorList>
    </citation>
    <scope>NUCLEOTIDE SEQUENCE [LARGE SCALE GENOMIC DNA]</scope>
    <source>
        <strain evidence="2 3">JCM 17098</strain>
    </source>
</reference>
<sequence length="216" mass="24180">MTAANANDPNIHAVHIKGDRKAVAFTFDDGPNPIYTPQVLDIFRQAGGKATFYMIGEHMTQYPELAKKVVEEGHEIGNHTYTHPMLTKSNSTADHRQEIDKAHETITEITGQAPTTFRAPYFDFNEETVAITQEFNYKMIGAGNPEALDWEMPGVDHIYTKTKESLVNGSVLLFHDGYNDRSQTIEAVKMLVKELTEEGYELVTVSELLKLATTTT</sequence>
<proteinExistence type="predicted"/>
<evidence type="ECO:0000313" key="2">
    <source>
        <dbReference type="EMBL" id="MBU9723388.1"/>
    </source>
</evidence>
<accession>A0ABS6JXT1</accession>
<dbReference type="InterPro" id="IPR050248">
    <property type="entry name" value="Polysacc_deacetylase_ArnD"/>
</dbReference>
<dbReference type="CDD" id="cd10917">
    <property type="entry name" value="CE4_NodB_like_6s_7s"/>
    <property type="match status" value="1"/>
</dbReference>
<dbReference type="SUPFAM" id="SSF88713">
    <property type="entry name" value="Glycoside hydrolase/deacetylase"/>
    <property type="match status" value="1"/>
</dbReference>
<dbReference type="InterPro" id="IPR002509">
    <property type="entry name" value="NODB_dom"/>
</dbReference>
<evidence type="ECO:0000313" key="3">
    <source>
        <dbReference type="Proteomes" id="UP000790580"/>
    </source>
</evidence>
<dbReference type="InterPro" id="IPR011330">
    <property type="entry name" value="Glyco_hydro/deAcase_b/a-brl"/>
</dbReference>
<comment type="caution">
    <text evidence="2">The sequence shown here is derived from an EMBL/GenBank/DDBJ whole genome shotgun (WGS) entry which is preliminary data.</text>
</comment>
<gene>
    <name evidence="2" type="ORF">KS407_18375</name>
</gene>
<dbReference type="Proteomes" id="UP000790580">
    <property type="component" value="Unassembled WGS sequence"/>
</dbReference>
<dbReference type="PROSITE" id="PS51677">
    <property type="entry name" value="NODB"/>
    <property type="match status" value="1"/>
</dbReference>
<feature type="domain" description="NodB homology" evidence="1">
    <location>
        <begin position="21"/>
        <end position="203"/>
    </location>
</feature>